<accession>A0A0F9JAC7</accession>
<evidence type="ECO:0000313" key="2">
    <source>
        <dbReference type="EMBL" id="KKM66744.1"/>
    </source>
</evidence>
<keyword evidence="1" id="KW-0812">Transmembrane</keyword>
<gene>
    <name evidence="2" type="ORF">LCGC14_1478090</name>
</gene>
<protein>
    <submittedName>
        <fullName evidence="2">Uncharacterized protein</fullName>
    </submittedName>
</protein>
<proteinExistence type="predicted"/>
<keyword evidence="1" id="KW-0472">Membrane</keyword>
<feature type="transmembrane region" description="Helical" evidence="1">
    <location>
        <begin position="20"/>
        <end position="41"/>
    </location>
</feature>
<evidence type="ECO:0000256" key="1">
    <source>
        <dbReference type="SAM" id="Phobius"/>
    </source>
</evidence>
<sequence>MNKSLRDKIRNSITLEVITFDLLLVSTISATFLILTFSHYWSQ</sequence>
<comment type="caution">
    <text evidence="2">The sequence shown here is derived from an EMBL/GenBank/DDBJ whole genome shotgun (WGS) entry which is preliminary data.</text>
</comment>
<dbReference type="AlphaFoldDB" id="A0A0F9JAC7"/>
<dbReference type="EMBL" id="LAZR01010471">
    <property type="protein sequence ID" value="KKM66744.1"/>
    <property type="molecule type" value="Genomic_DNA"/>
</dbReference>
<name>A0A0F9JAC7_9ZZZZ</name>
<keyword evidence="1" id="KW-1133">Transmembrane helix</keyword>
<organism evidence="2">
    <name type="scientific">marine sediment metagenome</name>
    <dbReference type="NCBI Taxonomy" id="412755"/>
    <lineage>
        <taxon>unclassified sequences</taxon>
        <taxon>metagenomes</taxon>
        <taxon>ecological metagenomes</taxon>
    </lineage>
</organism>
<reference evidence="2" key="1">
    <citation type="journal article" date="2015" name="Nature">
        <title>Complex archaea that bridge the gap between prokaryotes and eukaryotes.</title>
        <authorList>
            <person name="Spang A."/>
            <person name="Saw J.H."/>
            <person name="Jorgensen S.L."/>
            <person name="Zaremba-Niedzwiedzka K."/>
            <person name="Martijn J."/>
            <person name="Lind A.E."/>
            <person name="van Eijk R."/>
            <person name="Schleper C."/>
            <person name="Guy L."/>
            <person name="Ettema T.J."/>
        </authorList>
    </citation>
    <scope>NUCLEOTIDE SEQUENCE</scope>
</reference>